<comment type="caution">
    <text evidence="5">The sequence shown here is derived from an EMBL/GenBank/DDBJ whole genome shotgun (WGS) entry which is preliminary data.</text>
</comment>
<protein>
    <recommendedName>
        <fullName evidence="7">DUF2207 domain-containing protein</fullName>
    </recommendedName>
</protein>
<evidence type="ECO:0008006" key="7">
    <source>
        <dbReference type="Google" id="ProtNLM"/>
    </source>
</evidence>
<name>A0A420ZCQ6_UNCK3</name>
<evidence type="ECO:0000313" key="6">
    <source>
        <dbReference type="Proteomes" id="UP000281261"/>
    </source>
</evidence>
<sequence>MIKKLLILAGVGIVFAQSFSVVLAAEPVYDSVIRDFKSTIQVHTDASLLIKEELSVDSGRLKNKHGIFRSLPTQAPYSEGVFNKTPVKLVSITDFDGNPYTYETVNDAANHVITWKIGDPNQTITGITNYRIVYEVKNAIVETSDGMEFYWNLNGNFWELPIERYTADIILPSGINAENTQVQLFTGVRGSTEQNAIFKWTSDVQLDSNILTVTSTRELAKQEGITIRMQMPAGIITPYQPTWWELYSSYIWWLLLLPIFWIIWLVRKEAQKDEKKPGPITVQYDPPNKMLPLELGVFETKGAVMPGRYVSATIIDLAVKGYLKIEETQNKSFFGKTKGWKLVLLKNDFTNLAKYEETILCELFDGDFEVGATTTLSEHQNKFYKILQPIKRFVVNWLKKQGLFKEGVAVSAKGIISGIIGFIVFLGFTGLLSVPLAGFSWGFVLVGVLIVVVIWYLFVKFSLKKSRKGAEVDYHLKGFKLYLRQAEKYRMEFYEKENIFEKYLPYAIAFGLVGKWVEAFKKIYGEEKASSYVPAWYVGYAYMTSGGMDNFVSSISSISSSIGSSLSSTPGGSGAGGAGGFSGGGGGGGGGGSW</sequence>
<evidence type="ECO:0000256" key="1">
    <source>
        <dbReference type="SAM" id="MobiDB-lite"/>
    </source>
</evidence>
<feature type="region of interest" description="Disordered" evidence="1">
    <location>
        <begin position="571"/>
        <end position="594"/>
    </location>
</feature>
<gene>
    <name evidence="5" type="ORF">DRH29_02055</name>
</gene>
<feature type="domain" description="DUF2207" evidence="3">
    <location>
        <begin position="33"/>
        <end position="231"/>
    </location>
</feature>
<accession>A0A420ZCQ6</accession>
<organism evidence="5 6">
    <name type="scientific">candidate division Kazan bacterium</name>
    <dbReference type="NCBI Taxonomy" id="2202143"/>
    <lineage>
        <taxon>Bacteria</taxon>
        <taxon>Bacteria division Kazan-3B-28</taxon>
    </lineage>
</organism>
<evidence type="ECO:0000259" key="4">
    <source>
        <dbReference type="Pfam" id="PF20990"/>
    </source>
</evidence>
<evidence type="ECO:0000256" key="2">
    <source>
        <dbReference type="SAM" id="Phobius"/>
    </source>
</evidence>
<keyword evidence="2" id="KW-0472">Membrane</keyword>
<dbReference type="AlphaFoldDB" id="A0A420ZCQ6"/>
<feature type="transmembrane region" description="Helical" evidence="2">
    <location>
        <begin position="408"/>
        <end position="432"/>
    </location>
</feature>
<dbReference type="Pfam" id="PF20990">
    <property type="entry name" value="DUF2207_C"/>
    <property type="match status" value="1"/>
</dbReference>
<dbReference type="Pfam" id="PF09972">
    <property type="entry name" value="DUF2207"/>
    <property type="match status" value="1"/>
</dbReference>
<evidence type="ECO:0000313" key="5">
    <source>
        <dbReference type="EMBL" id="RLC37360.1"/>
    </source>
</evidence>
<dbReference type="InterPro" id="IPR018702">
    <property type="entry name" value="DUF2207"/>
</dbReference>
<dbReference type="InterPro" id="IPR048389">
    <property type="entry name" value="YciQ-like_C"/>
</dbReference>
<dbReference type="EMBL" id="QMNG01000005">
    <property type="protein sequence ID" value="RLC37360.1"/>
    <property type="molecule type" value="Genomic_DNA"/>
</dbReference>
<keyword evidence="2" id="KW-0812">Transmembrane</keyword>
<feature type="transmembrane region" description="Helical" evidence="2">
    <location>
        <begin position="438"/>
        <end position="458"/>
    </location>
</feature>
<reference evidence="5 6" key="1">
    <citation type="submission" date="2018-06" db="EMBL/GenBank/DDBJ databases">
        <title>Extensive metabolic versatility and redundancy in microbially diverse, dynamic hydrothermal sediments.</title>
        <authorList>
            <person name="Dombrowski N."/>
            <person name="Teske A."/>
            <person name="Baker B.J."/>
        </authorList>
    </citation>
    <scope>NUCLEOTIDE SEQUENCE [LARGE SCALE GENOMIC DNA]</scope>
    <source>
        <strain evidence="5">B79_G16</strain>
    </source>
</reference>
<dbReference type="Proteomes" id="UP000281261">
    <property type="component" value="Unassembled WGS sequence"/>
</dbReference>
<evidence type="ECO:0000259" key="3">
    <source>
        <dbReference type="Pfam" id="PF09972"/>
    </source>
</evidence>
<feature type="transmembrane region" description="Helical" evidence="2">
    <location>
        <begin position="250"/>
        <end position="266"/>
    </location>
</feature>
<proteinExistence type="predicted"/>
<feature type="domain" description="Predicted membrane protein YciQ-like C-terminal" evidence="4">
    <location>
        <begin position="284"/>
        <end position="520"/>
    </location>
</feature>
<keyword evidence="2" id="KW-1133">Transmembrane helix</keyword>